<evidence type="ECO:0000256" key="1">
    <source>
        <dbReference type="SAM" id="MobiDB-lite"/>
    </source>
</evidence>
<keyword evidence="2" id="KW-0472">Membrane</keyword>
<organism evidence="3 4">
    <name type="scientific">Smittium mucronatum</name>
    <dbReference type="NCBI Taxonomy" id="133383"/>
    <lineage>
        <taxon>Eukaryota</taxon>
        <taxon>Fungi</taxon>
        <taxon>Fungi incertae sedis</taxon>
        <taxon>Zoopagomycota</taxon>
        <taxon>Kickxellomycotina</taxon>
        <taxon>Harpellomycetes</taxon>
        <taxon>Harpellales</taxon>
        <taxon>Legeriomycetaceae</taxon>
        <taxon>Smittium</taxon>
    </lineage>
</organism>
<reference evidence="3 4" key="1">
    <citation type="journal article" date="2016" name="Mol. Biol. Evol.">
        <title>Genome-Wide Survey of Gut Fungi (Harpellales) Reveals the First Horizontally Transferred Ubiquitin Gene from a Mosquito Host.</title>
        <authorList>
            <person name="Wang Y."/>
            <person name="White M.M."/>
            <person name="Kvist S."/>
            <person name="Moncalvo J.M."/>
        </authorList>
    </citation>
    <scope>NUCLEOTIDE SEQUENCE [LARGE SCALE GENOMIC DNA]</scope>
    <source>
        <strain evidence="3 4">ALG-7-W6</strain>
    </source>
</reference>
<feature type="transmembrane region" description="Helical" evidence="2">
    <location>
        <begin position="1131"/>
        <end position="1151"/>
    </location>
</feature>
<evidence type="ECO:0000256" key="2">
    <source>
        <dbReference type="SAM" id="Phobius"/>
    </source>
</evidence>
<gene>
    <name evidence="3" type="ORF">AYI68_g4264</name>
</gene>
<feature type="region of interest" description="Disordered" evidence="1">
    <location>
        <begin position="25"/>
        <end position="51"/>
    </location>
</feature>
<feature type="compositionally biased region" description="Basic and acidic residues" evidence="1">
    <location>
        <begin position="1031"/>
        <end position="1041"/>
    </location>
</feature>
<feature type="region of interest" description="Disordered" evidence="1">
    <location>
        <begin position="217"/>
        <end position="302"/>
    </location>
</feature>
<feature type="compositionally biased region" description="Polar residues" evidence="1">
    <location>
        <begin position="245"/>
        <end position="269"/>
    </location>
</feature>
<feature type="compositionally biased region" description="Polar residues" evidence="1">
    <location>
        <begin position="217"/>
        <end position="236"/>
    </location>
</feature>
<keyword evidence="2" id="KW-1133">Transmembrane helix</keyword>
<dbReference type="OrthoDB" id="10344652at2759"/>
<dbReference type="EMBL" id="LSSL01002299">
    <property type="protein sequence ID" value="OLY81629.1"/>
    <property type="molecule type" value="Genomic_DNA"/>
</dbReference>
<protein>
    <submittedName>
        <fullName evidence="3">Uncharacterized protein</fullName>
    </submittedName>
</protein>
<feature type="region of interest" description="Disordered" evidence="1">
    <location>
        <begin position="1031"/>
        <end position="1063"/>
    </location>
</feature>
<evidence type="ECO:0000313" key="3">
    <source>
        <dbReference type="EMBL" id="OLY81629.1"/>
    </source>
</evidence>
<evidence type="ECO:0000313" key="4">
    <source>
        <dbReference type="Proteomes" id="UP000187455"/>
    </source>
</evidence>
<feature type="compositionally biased region" description="Low complexity" evidence="1">
    <location>
        <begin position="280"/>
        <end position="293"/>
    </location>
</feature>
<feature type="compositionally biased region" description="Polar residues" evidence="1">
    <location>
        <begin position="25"/>
        <end position="45"/>
    </location>
</feature>
<feature type="compositionally biased region" description="Polar residues" evidence="1">
    <location>
        <begin position="1054"/>
        <end position="1063"/>
    </location>
</feature>
<feature type="region of interest" description="Disordered" evidence="1">
    <location>
        <begin position="68"/>
        <end position="112"/>
    </location>
</feature>
<accession>A0A1R0GXL3</accession>
<proteinExistence type="predicted"/>
<comment type="caution">
    <text evidence="3">The sequence shown here is derived from an EMBL/GenBank/DDBJ whole genome shotgun (WGS) entry which is preliminary data.</text>
</comment>
<sequence length="1347" mass="151571">MKPEEDPNSNFEELNNVSSGLISASSLTVQTEEPQLHATSENPGNIFSKLESPKSKIKDIQLLTTAEIPENLLSKAESPKSRIKDAQLSSAAEIPGSPVLKAENPKSQIKESQLPTNAAITESSATNIESLKSRDKDTLLLASTEISEAPASKLENLKSQDKGTRLLVTTEISATPVSKLDSPNSQINSLSLTPNHEKIEGYVESMVSPFSFPSATSYLRAPSSKSSNPHTPNLKNRNLPMAENLKSNKNSTPRSSSTSPKEYNRNKTPSRVEASLPEPKSNGLKLSLNNSSGQKTATQPTKRLIKEVPSSNSNPPISNVIIDSSENSINPRRYSPNTVRRISKKHRESHEKSVYSLDPRFKKEITPKSSPKEFEFSQSIVEKTPTQIKEFPPRTFERGDFSFDFSSKSHPIKVQKNKKPSVKQLNFVKEHREDIQEASHDLEPSEIKEEKNINLKQSLDTISRKKPKLNADEKLEKSLSSDLCNCFQIDIDSYFLPKIVSDKKKEVNLKTNEIFSGSMNINNLIHEQISNDSNITSLSSPLKTPINFPKSNINSDSEIETEIESDSEDYSKNVKKSDDVLAVLNSIVTFSFAVFSPSFQPVKLLDLKTENDNLSVKSVTVLKSSYEGKDEQSWANVYHSDKFNSSTNVQNSINQKTVVSRHYTTHTTSSLIKSTIPLTQKGIGHSPRTRPEIPFRIIQDSDSDDPDVRLSKNIVNSVKDSRKSSIVGRNNSLNSKSASQIDSTIDLTQLSSSINPYFLFKSTSPNYHLTEKDQYNSYIINNRLFLKFSSIGRFKVVVKLSQEFKSHVEPQISSIHETIHPAEKDDIFNSFHKPGYDIFRVGDFNFFGLPSCTYVKINIRVPYIKVKKVTNSDQSANYHNTEANNPDSSSDLPSVRIKNSYLIKILDQDSNGINVSDKTSYIENSLFVVKISTETKINSQSHKLFLNRCKKKGANTIRKTISNPNTLQNLVTNGLSSMESNTLTPNASSPTNMFKSRSLSVINDSILEKSNKLTKSPVNITLNESESEKGCDCHFHQRTDSDSSQNDDIGPLSADSTTSNPNENNHPCFDSTYVLSTSFSFASTRYPLSFSFFSKKPSQICEPTIVEHKVIENDVTPKINKTPTKKNSYKFYSMLLLFIFATFLAISSIILPNDFYSSSLGTSSKKTWKLKAQTEFNNIYFKLAAIYNDNVYSRICLEDKPFLSLYQYDSTRHFNLNNMRYLFCKNFYVRTYPSIDIAACNKEGDLFCLFSPSLIEIIECNYNPTSINPKFNPRIATKNKESIKNSNPNHEHEYPYSSKGIDGPENIKTIKLVRLNKNLDDDIFNGFNIIVNYVKRVSRFLYIFFLW</sequence>
<name>A0A1R0GXL3_9FUNG</name>
<dbReference type="Proteomes" id="UP000187455">
    <property type="component" value="Unassembled WGS sequence"/>
</dbReference>
<keyword evidence="2" id="KW-0812">Transmembrane</keyword>
<keyword evidence="4" id="KW-1185">Reference proteome</keyword>